<evidence type="ECO:0000256" key="1">
    <source>
        <dbReference type="ARBA" id="ARBA00022553"/>
    </source>
</evidence>
<keyword evidence="11" id="KW-1185">Reference proteome</keyword>
<feature type="domain" description="OmpR/PhoB-type" evidence="9">
    <location>
        <begin position="154"/>
        <end position="252"/>
    </location>
</feature>
<evidence type="ECO:0000256" key="6">
    <source>
        <dbReference type="PROSITE-ProRule" id="PRU00169"/>
    </source>
</evidence>
<dbReference type="Gene3D" id="3.40.50.2300">
    <property type="match status" value="1"/>
</dbReference>
<evidence type="ECO:0000313" key="10">
    <source>
        <dbReference type="EMBL" id="NMO95946.1"/>
    </source>
</evidence>
<evidence type="ECO:0000259" key="9">
    <source>
        <dbReference type="PROSITE" id="PS51755"/>
    </source>
</evidence>
<organism evidence="10 11">
    <name type="scientific">Paenibacillus lemnae</name>
    <dbReference type="NCBI Taxonomy" id="1330551"/>
    <lineage>
        <taxon>Bacteria</taxon>
        <taxon>Bacillati</taxon>
        <taxon>Bacillota</taxon>
        <taxon>Bacilli</taxon>
        <taxon>Bacillales</taxon>
        <taxon>Paenibacillaceae</taxon>
        <taxon>Paenibacillus</taxon>
    </lineage>
</organism>
<evidence type="ECO:0000256" key="2">
    <source>
        <dbReference type="ARBA" id="ARBA00023012"/>
    </source>
</evidence>
<keyword evidence="2" id="KW-0902">Two-component regulatory system</keyword>
<reference evidence="10 11" key="1">
    <citation type="submission" date="2020-04" db="EMBL/GenBank/DDBJ databases">
        <title>Paenibacillus algicola sp. nov., a novel marine bacterium producing alginate lyase.</title>
        <authorList>
            <person name="Huang H."/>
        </authorList>
    </citation>
    <scope>NUCLEOTIDE SEQUENCE [LARGE SCALE GENOMIC DNA]</scope>
    <source>
        <strain evidence="10 11">L7-75</strain>
    </source>
</reference>
<evidence type="ECO:0000313" key="11">
    <source>
        <dbReference type="Proteomes" id="UP000565468"/>
    </source>
</evidence>
<dbReference type="Pfam" id="PF00072">
    <property type="entry name" value="Response_reg"/>
    <property type="match status" value="1"/>
</dbReference>
<dbReference type="InterPro" id="IPR011006">
    <property type="entry name" value="CheY-like_superfamily"/>
</dbReference>
<dbReference type="FunFam" id="1.10.10.10:FF:000005">
    <property type="entry name" value="Two-component system response regulator"/>
    <property type="match status" value="1"/>
</dbReference>
<dbReference type="InterPro" id="IPR001867">
    <property type="entry name" value="OmpR/PhoB-type_DNA-bd"/>
</dbReference>
<feature type="modified residue" description="4-aspartylphosphate" evidence="6">
    <location>
        <position position="75"/>
    </location>
</feature>
<dbReference type="GO" id="GO:0000156">
    <property type="term" value="F:phosphorelay response regulator activity"/>
    <property type="evidence" value="ECO:0007669"/>
    <property type="project" value="TreeGrafter"/>
</dbReference>
<feature type="domain" description="Response regulatory" evidence="8">
    <location>
        <begin position="26"/>
        <end position="139"/>
    </location>
</feature>
<dbReference type="InterPro" id="IPR039420">
    <property type="entry name" value="WalR-like"/>
</dbReference>
<keyword evidence="1 6" id="KW-0597">Phosphoprotein</keyword>
<dbReference type="InterPro" id="IPR016032">
    <property type="entry name" value="Sig_transdc_resp-reg_C-effctor"/>
</dbReference>
<dbReference type="PANTHER" id="PTHR48111">
    <property type="entry name" value="REGULATOR OF RPOS"/>
    <property type="match status" value="1"/>
</dbReference>
<feature type="DNA-binding region" description="OmpR/PhoB-type" evidence="7">
    <location>
        <begin position="154"/>
        <end position="252"/>
    </location>
</feature>
<protein>
    <submittedName>
        <fullName evidence="10">Response regulator transcription factor</fullName>
    </submittedName>
</protein>
<evidence type="ECO:0000259" key="8">
    <source>
        <dbReference type="PROSITE" id="PS50110"/>
    </source>
</evidence>
<dbReference type="SMART" id="SM00862">
    <property type="entry name" value="Trans_reg_C"/>
    <property type="match status" value="1"/>
</dbReference>
<gene>
    <name evidence="10" type="ORF">HII30_09210</name>
</gene>
<keyword evidence="4 7" id="KW-0238">DNA-binding</keyword>
<dbReference type="InterPro" id="IPR036388">
    <property type="entry name" value="WH-like_DNA-bd_sf"/>
</dbReference>
<dbReference type="SUPFAM" id="SSF46894">
    <property type="entry name" value="C-terminal effector domain of the bipartite response regulators"/>
    <property type="match status" value="1"/>
</dbReference>
<dbReference type="PANTHER" id="PTHR48111:SF22">
    <property type="entry name" value="REGULATOR OF RPOS"/>
    <property type="match status" value="1"/>
</dbReference>
<keyword evidence="5" id="KW-0804">Transcription</keyword>
<dbReference type="GO" id="GO:0000976">
    <property type="term" value="F:transcription cis-regulatory region binding"/>
    <property type="evidence" value="ECO:0007669"/>
    <property type="project" value="TreeGrafter"/>
</dbReference>
<dbReference type="Pfam" id="PF00486">
    <property type="entry name" value="Trans_reg_C"/>
    <property type="match status" value="1"/>
</dbReference>
<dbReference type="InterPro" id="IPR001789">
    <property type="entry name" value="Sig_transdc_resp-reg_receiver"/>
</dbReference>
<dbReference type="PROSITE" id="PS50110">
    <property type="entry name" value="RESPONSE_REGULATORY"/>
    <property type="match status" value="1"/>
</dbReference>
<dbReference type="AlphaFoldDB" id="A0A848M5R5"/>
<proteinExistence type="predicted"/>
<dbReference type="PROSITE" id="PS51755">
    <property type="entry name" value="OMPR_PHOB"/>
    <property type="match status" value="1"/>
</dbReference>
<keyword evidence="3" id="KW-0805">Transcription regulation</keyword>
<dbReference type="GO" id="GO:0032993">
    <property type="term" value="C:protein-DNA complex"/>
    <property type="evidence" value="ECO:0007669"/>
    <property type="project" value="TreeGrafter"/>
</dbReference>
<dbReference type="SUPFAM" id="SSF52172">
    <property type="entry name" value="CheY-like"/>
    <property type="match status" value="1"/>
</dbReference>
<dbReference type="SMART" id="SM00448">
    <property type="entry name" value="REC"/>
    <property type="match status" value="1"/>
</dbReference>
<evidence type="ECO:0000256" key="4">
    <source>
        <dbReference type="ARBA" id="ARBA00023125"/>
    </source>
</evidence>
<evidence type="ECO:0000256" key="7">
    <source>
        <dbReference type="PROSITE-ProRule" id="PRU01091"/>
    </source>
</evidence>
<dbReference type="Proteomes" id="UP000565468">
    <property type="component" value="Unassembled WGS sequence"/>
</dbReference>
<evidence type="ECO:0000256" key="5">
    <source>
        <dbReference type="ARBA" id="ARBA00023163"/>
    </source>
</evidence>
<dbReference type="GO" id="GO:0005829">
    <property type="term" value="C:cytosol"/>
    <property type="evidence" value="ECO:0007669"/>
    <property type="project" value="TreeGrafter"/>
</dbReference>
<dbReference type="Gene3D" id="1.10.10.10">
    <property type="entry name" value="Winged helix-like DNA-binding domain superfamily/Winged helix DNA-binding domain"/>
    <property type="match status" value="1"/>
</dbReference>
<dbReference type="EMBL" id="JABBPN010000006">
    <property type="protein sequence ID" value="NMO95946.1"/>
    <property type="molecule type" value="Genomic_DNA"/>
</dbReference>
<dbReference type="CDD" id="cd00156">
    <property type="entry name" value="REC"/>
    <property type="match status" value="1"/>
</dbReference>
<accession>A0A848M5R5</accession>
<evidence type="ECO:0000256" key="3">
    <source>
        <dbReference type="ARBA" id="ARBA00023015"/>
    </source>
</evidence>
<comment type="caution">
    <text evidence="10">The sequence shown here is derived from an EMBL/GenBank/DDBJ whole genome shotgun (WGS) entry which is preliminary data.</text>
</comment>
<name>A0A848M5R5_PAELE</name>
<dbReference type="GO" id="GO:0006355">
    <property type="term" value="P:regulation of DNA-templated transcription"/>
    <property type="evidence" value="ECO:0007669"/>
    <property type="project" value="InterPro"/>
</dbReference>
<dbReference type="CDD" id="cd00383">
    <property type="entry name" value="trans_reg_C"/>
    <property type="match status" value="1"/>
</dbReference>
<sequence>MNTSNLGNLWSNGQIQKWRRCPLNDSVLLAVTDVVRRNHIQKWLQKAGYSILVAEHLSSAMIHAKQSPPDIIIVDSALEGMKSFQVLHSFQTEKQQVPVIVLGTDGTEEAAAALEAGANDYIFDWTDEREFKARVGNLIHLFRRSKINHTKYKEQIISIGDLSINPSSRQVLRSGKPIDLTRKEFELLLYLARRKDEVCAREEILMNVWDYDFHTGTNVVDVYILHLREKMDKGYKWKLIQTVRGAGYLLRTPAGERNS</sequence>